<dbReference type="EMBL" id="CP035299">
    <property type="protein sequence ID" value="QAU53271.1"/>
    <property type="molecule type" value="Genomic_DNA"/>
</dbReference>
<organism evidence="1 2">
    <name type="scientific">Corynebacterium pelargi</name>
    <dbReference type="NCBI Taxonomy" id="1471400"/>
    <lineage>
        <taxon>Bacteria</taxon>
        <taxon>Bacillati</taxon>
        <taxon>Actinomycetota</taxon>
        <taxon>Actinomycetes</taxon>
        <taxon>Mycobacteriales</taxon>
        <taxon>Corynebacteriaceae</taxon>
        <taxon>Corynebacterium</taxon>
    </lineage>
</organism>
<gene>
    <name evidence="1" type="ORF">CPELA_10100</name>
</gene>
<protein>
    <submittedName>
        <fullName evidence="1">Uncharacterized protein</fullName>
    </submittedName>
</protein>
<dbReference type="Proteomes" id="UP000288929">
    <property type="component" value="Chromosome"/>
</dbReference>
<keyword evidence="2" id="KW-1185">Reference proteome</keyword>
<dbReference type="AlphaFoldDB" id="A0A410WBD8"/>
<evidence type="ECO:0000313" key="1">
    <source>
        <dbReference type="EMBL" id="QAU53271.1"/>
    </source>
</evidence>
<sequence>MKTSFEDAARISLTEEKVKTQTAISTGTKLEIVGEK</sequence>
<reference evidence="1 2" key="1">
    <citation type="submission" date="2019-01" db="EMBL/GenBank/DDBJ databases">
        <authorList>
            <person name="Ruckert C."/>
            <person name="Busche T."/>
            <person name="Kalinowski J."/>
        </authorList>
    </citation>
    <scope>NUCLEOTIDE SEQUENCE [LARGE SCALE GENOMIC DNA]</scope>
    <source>
        <strain evidence="1 2">136/3</strain>
    </source>
</reference>
<accession>A0A410WBD8</accession>
<evidence type="ECO:0000313" key="2">
    <source>
        <dbReference type="Proteomes" id="UP000288929"/>
    </source>
</evidence>
<proteinExistence type="predicted"/>
<dbReference type="KEGG" id="cpeg:CPELA_10100"/>
<name>A0A410WBD8_9CORY</name>